<evidence type="ECO:0000313" key="1">
    <source>
        <dbReference type="EMBL" id="CUO82285.1"/>
    </source>
</evidence>
<reference evidence="7 8" key="2">
    <citation type="journal article" date="2019" name="Nat. Med.">
        <title>A library of human gut bacterial isolates paired with longitudinal multiomics data enables mechanistic microbiome research.</title>
        <authorList>
            <person name="Poyet M."/>
            <person name="Groussin M."/>
            <person name="Gibbons S.M."/>
            <person name="Avila-Pacheco J."/>
            <person name="Jiang X."/>
            <person name="Kearney S.M."/>
            <person name="Perrotta A.R."/>
            <person name="Berdy B."/>
            <person name="Zhao S."/>
            <person name="Lieberman T.D."/>
            <person name="Swanson P.K."/>
            <person name="Smith M."/>
            <person name="Roesemann S."/>
            <person name="Alexander J.E."/>
            <person name="Rich S.A."/>
            <person name="Livny J."/>
            <person name="Vlamakis H."/>
            <person name="Clish C."/>
            <person name="Bullock K."/>
            <person name="Deik A."/>
            <person name="Scott J."/>
            <person name="Pierce K.A."/>
            <person name="Xavier R.J."/>
            <person name="Alm E.J."/>
        </authorList>
    </citation>
    <scope>NUCLEOTIDE SEQUENCE [LARGE SCALE GENOMIC DNA]</scope>
    <source>
        <strain evidence="4 8">BIOML-A21</strain>
        <strain evidence="3 7">BIOML-A25</strain>
    </source>
</reference>
<dbReference type="EMBL" id="VVYF01000020">
    <property type="protein sequence ID" value="KAA5488338.1"/>
    <property type="molecule type" value="Genomic_DNA"/>
</dbReference>
<dbReference type="Proteomes" id="UP000427825">
    <property type="component" value="Unassembled WGS sequence"/>
</dbReference>
<evidence type="ECO:0000313" key="5">
    <source>
        <dbReference type="Proteomes" id="UP000095657"/>
    </source>
</evidence>
<evidence type="ECO:0000313" key="6">
    <source>
        <dbReference type="Proteomes" id="UP000095725"/>
    </source>
</evidence>
<evidence type="ECO:0000313" key="4">
    <source>
        <dbReference type="EMBL" id="KAA5488338.1"/>
    </source>
</evidence>
<sequence length="257" mass="29155">MVAKSEQASLWTLYLTAYRLYQREVIEQKKLYKRFKDDFINGNTYPKRCDVDGLNEHNKNLGILRELLENRLDLIEKYFVRPSFEHKDYLAMQHELDTTEVGSTTISEAPHIKPLTLDSNVSSEMFEGLAKVLNDTHVFTTSVTVEQVEAMLALKLSSPLKADVNRKVVTFFDALRSHNLIANNWQKIIADSGFFISSATNSPITYTSISTLLGATKKNEDRKKKGAEEVPSVYKLIRARVAQVVEKSSTNSTNDSI</sequence>
<dbReference type="EMBL" id="VVYJ01000006">
    <property type="protein sequence ID" value="KAA5476718.1"/>
    <property type="molecule type" value="Genomic_DNA"/>
</dbReference>
<evidence type="ECO:0000313" key="3">
    <source>
        <dbReference type="EMBL" id="KAA5476718.1"/>
    </source>
</evidence>
<evidence type="ECO:0000313" key="2">
    <source>
        <dbReference type="EMBL" id="CUQ45418.1"/>
    </source>
</evidence>
<dbReference type="RefSeq" id="WP_022042769.1">
    <property type="nucleotide sequence ID" value="NZ_CAXSUM010000001.1"/>
</dbReference>
<evidence type="ECO:0000313" key="8">
    <source>
        <dbReference type="Proteomes" id="UP000491168"/>
    </source>
</evidence>
<dbReference type="STRING" id="47678.ERS852494_00821"/>
<evidence type="ECO:0000313" key="7">
    <source>
        <dbReference type="Proteomes" id="UP000427825"/>
    </source>
</evidence>
<name>A0A174WLH1_9BACE</name>
<reference evidence="5 6" key="1">
    <citation type="submission" date="2015-09" db="EMBL/GenBank/DDBJ databases">
        <authorList>
            <consortium name="Pathogen Informatics"/>
        </authorList>
    </citation>
    <scope>NUCLEOTIDE SEQUENCE [LARGE SCALE GENOMIC DNA]</scope>
    <source>
        <strain evidence="1 5">2789STDY5834880</strain>
        <strain evidence="2 6">2789STDY5834946</strain>
    </source>
</reference>
<dbReference type="AlphaFoldDB" id="A0A174WLH1"/>
<dbReference type="Proteomes" id="UP000095725">
    <property type="component" value="Unassembled WGS sequence"/>
</dbReference>
<dbReference type="EMBL" id="CZAI01000002">
    <property type="protein sequence ID" value="CUO82285.1"/>
    <property type="molecule type" value="Genomic_DNA"/>
</dbReference>
<dbReference type="Proteomes" id="UP000491168">
    <property type="component" value="Unassembled WGS sequence"/>
</dbReference>
<dbReference type="Proteomes" id="UP000095657">
    <property type="component" value="Unassembled WGS sequence"/>
</dbReference>
<proteinExistence type="predicted"/>
<organism evidence="2 6">
    <name type="scientific">Bacteroides caccae</name>
    <dbReference type="NCBI Taxonomy" id="47678"/>
    <lineage>
        <taxon>Bacteria</taxon>
        <taxon>Pseudomonadati</taxon>
        <taxon>Bacteroidota</taxon>
        <taxon>Bacteroidia</taxon>
        <taxon>Bacteroidales</taxon>
        <taxon>Bacteroidaceae</taxon>
        <taxon>Bacteroides</taxon>
    </lineage>
</organism>
<accession>A0A174WLH1</accession>
<protein>
    <submittedName>
        <fullName evidence="2">Uncharacterized protein</fullName>
    </submittedName>
</protein>
<gene>
    <name evidence="1" type="ORF">ERS852494_00821</name>
    <name evidence="2" type="ORF">ERS852558_03434</name>
    <name evidence="4" type="ORF">F2Y35_17905</name>
    <name evidence="3" type="ORF">F2Y39_12310</name>
</gene>
<dbReference type="EMBL" id="CZBL01000016">
    <property type="protein sequence ID" value="CUQ45418.1"/>
    <property type="molecule type" value="Genomic_DNA"/>
</dbReference>